<dbReference type="AlphaFoldDB" id="A0A3Q3W7W8"/>
<dbReference type="PANTHER" id="PTHR14604:SF3">
    <property type="entry name" value="SPERM-ASSOCIATED ANTIGEN 16 PROTEIN"/>
    <property type="match status" value="1"/>
</dbReference>
<evidence type="ECO:0000313" key="3">
    <source>
        <dbReference type="Ensembl" id="ENSMMOP00000004694.1"/>
    </source>
</evidence>
<evidence type="ECO:0000256" key="1">
    <source>
        <dbReference type="SAM" id="Coils"/>
    </source>
</evidence>
<sequence>PEGQRLLPAAAQARGPGEKQAPGGDETAQSTVRQLKKMVPAENCDDSQNEEVFPEDDCTAAEGEGDLQACVEAFHGRAEAHAAPGADVPPITHHHPEAVDDFLRNFLSQMSMAETLDCFQTEWAEKVQKRLVDAERVDVVPDVYSENQRLYSKLINTQREEEEYRRAAAAGAGTLERAQKARDFYKLQHKRVVQEKNRLLEEMRRLKAQCDSCEHEMRRMDEKYQASVKQMMLVAAQRDKRAGQLDPHTSASVRHPRPPPPVNTTKSQSRVAERRKCGGGALTFQSSQLNRTCLEPFYLCAFSPIYAATFNLALKCHRFTDFFSLLTSLICVGSKCQLLLFYYQLSLPFCSKMKLIHPAFPS</sequence>
<dbReference type="Proteomes" id="UP000261620">
    <property type="component" value="Unplaced"/>
</dbReference>
<proteinExistence type="predicted"/>
<dbReference type="PANTHER" id="PTHR14604">
    <property type="entry name" value="WD40 REPEAT PF20"/>
    <property type="match status" value="1"/>
</dbReference>
<accession>A0A3Q3W7W8</accession>
<reference evidence="3" key="1">
    <citation type="submission" date="2025-08" db="UniProtKB">
        <authorList>
            <consortium name="Ensembl"/>
        </authorList>
    </citation>
    <scope>IDENTIFICATION</scope>
</reference>
<dbReference type="Ensembl" id="ENSMMOT00000004779.1">
    <property type="protein sequence ID" value="ENSMMOP00000004694.1"/>
    <property type="gene ID" value="ENSMMOG00000003750.1"/>
</dbReference>
<keyword evidence="4" id="KW-1185">Reference proteome</keyword>
<feature type="region of interest" description="Disordered" evidence="2">
    <location>
        <begin position="1"/>
        <end position="30"/>
    </location>
</feature>
<dbReference type="STRING" id="94237.ENSMMOP00000004694"/>
<evidence type="ECO:0000313" key="4">
    <source>
        <dbReference type="Proteomes" id="UP000261620"/>
    </source>
</evidence>
<organism evidence="3 4">
    <name type="scientific">Mola mola</name>
    <name type="common">Ocean sunfish</name>
    <name type="synonym">Tetraodon mola</name>
    <dbReference type="NCBI Taxonomy" id="94237"/>
    <lineage>
        <taxon>Eukaryota</taxon>
        <taxon>Metazoa</taxon>
        <taxon>Chordata</taxon>
        <taxon>Craniata</taxon>
        <taxon>Vertebrata</taxon>
        <taxon>Euteleostomi</taxon>
        <taxon>Actinopterygii</taxon>
        <taxon>Neopterygii</taxon>
        <taxon>Teleostei</taxon>
        <taxon>Neoteleostei</taxon>
        <taxon>Acanthomorphata</taxon>
        <taxon>Eupercaria</taxon>
        <taxon>Tetraodontiformes</taxon>
        <taxon>Molidae</taxon>
        <taxon>Mola</taxon>
    </lineage>
</organism>
<reference evidence="3" key="2">
    <citation type="submission" date="2025-09" db="UniProtKB">
        <authorList>
            <consortium name="Ensembl"/>
        </authorList>
    </citation>
    <scope>IDENTIFICATION</scope>
</reference>
<keyword evidence="1" id="KW-0175">Coiled coil</keyword>
<name>A0A3Q3W7W8_MOLML</name>
<evidence type="ECO:0000256" key="2">
    <source>
        <dbReference type="SAM" id="MobiDB-lite"/>
    </source>
</evidence>
<protein>
    <recommendedName>
        <fullName evidence="5">Sperm associated antigen 16</fullName>
    </recommendedName>
</protein>
<evidence type="ECO:0008006" key="5">
    <source>
        <dbReference type="Google" id="ProtNLM"/>
    </source>
</evidence>
<dbReference type="InterPro" id="IPR050995">
    <property type="entry name" value="WD-F-box_domain-protein"/>
</dbReference>
<feature type="coiled-coil region" evidence="1">
    <location>
        <begin position="189"/>
        <end position="223"/>
    </location>
</feature>
<dbReference type="GO" id="GO:1990716">
    <property type="term" value="C:axonemal central apparatus"/>
    <property type="evidence" value="ECO:0007669"/>
    <property type="project" value="TreeGrafter"/>
</dbReference>
<dbReference type="GO" id="GO:0035082">
    <property type="term" value="P:axoneme assembly"/>
    <property type="evidence" value="ECO:0007669"/>
    <property type="project" value="TreeGrafter"/>
</dbReference>
<feature type="region of interest" description="Disordered" evidence="2">
    <location>
        <begin position="239"/>
        <end position="271"/>
    </location>
</feature>